<dbReference type="SUPFAM" id="SSF53335">
    <property type="entry name" value="S-adenosyl-L-methionine-dependent methyltransferases"/>
    <property type="match status" value="1"/>
</dbReference>
<dbReference type="EMBL" id="VMGH01000040">
    <property type="protein sequence ID" value="TSC91451.1"/>
    <property type="molecule type" value="Genomic_DNA"/>
</dbReference>
<dbReference type="InterPro" id="IPR002052">
    <property type="entry name" value="DNA_methylase_N6_adenine_CS"/>
</dbReference>
<dbReference type="GO" id="GO:0003676">
    <property type="term" value="F:nucleic acid binding"/>
    <property type="evidence" value="ECO:0007669"/>
    <property type="project" value="InterPro"/>
</dbReference>
<dbReference type="AlphaFoldDB" id="A0A554LEZ0"/>
<feature type="non-terminal residue" evidence="1">
    <location>
        <position position="1"/>
    </location>
</feature>
<name>A0A554LEZ0_9BACT</name>
<accession>A0A554LEZ0</accession>
<reference evidence="1 2" key="1">
    <citation type="submission" date="2017-07" db="EMBL/GenBank/DDBJ databases">
        <title>Mechanisms for carbon and nitrogen cycling indicate functional differentiation within the Candidate Phyla Radiation.</title>
        <authorList>
            <person name="Danczak R.E."/>
            <person name="Johnston M.D."/>
            <person name="Kenah C."/>
            <person name="Slattery M."/>
            <person name="Wrighton K.C."/>
            <person name="Wilkins M.J."/>
        </authorList>
    </citation>
    <scope>NUCLEOTIDE SEQUENCE [LARGE SCALE GENOMIC DNA]</scope>
    <source>
        <strain evidence="1">Licking1014_96</strain>
    </source>
</reference>
<proteinExistence type="predicted"/>
<organism evidence="1 2">
    <name type="scientific">Candidatus Berkelbacteria bacterium Licking1014_96</name>
    <dbReference type="NCBI Taxonomy" id="2017149"/>
    <lineage>
        <taxon>Bacteria</taxon>
        <taxon>Candidatus Berkelbacteria</taxon>
    </lineage>
</organism>
<protein>
    <submittedName>
        <fullName evidence="1">Uncharacterized protein</fullName>
    </submittedName>
</protein>
<evidence type="ECO:0000313" key="1">
    <source>
        <dbReference type="EMBL" id="TSC91451.1"/>
    </source>
</evidence>
<dbReference type="Gene3D" id="3.40.50.150">
    <property type="entry name" value="Vaccinia Virus protein VP39"/>
    <property type="match status" value="1"/>
</dbReference>
<dbReference type="Proteomes" id="UP000318296">
    <property type="component" value="Unassembled WGS sequence"/>
</dbReference>
<gene>
    <name evidence="1" type="ORF">CEN92_276</name>
</gene>
<comment type="caution">
    <text evidence="1">The sequence shown here is derived from an EMBL/GenBank/DDBJ whole genome shotgun (WGS) entry which is preliminary data.</text>
</comment>
<dbReference type="PROSITE" id="PS00092">
    <property type="entry name" value="N6_MTASE"/>
    <property type="match status" value="1"/>
</dbReference>
<sequence length="128" mass="14170">ANVARLMGGLKAGLVYSDPPYGVQYDGGVGSERGDAYKDTYSDYQDFLYKVYSIAFDFSDDKAALMIWYASKKTMDVLSAIEKCGYLLREILIWGKLTTKLSISNSKSKILNPTSCRALGARQTNPND</sequence>
<dbReference type="GO" id="GO:0032259">
    <property type="term" value="P:methylation"/>
    <property type="evidence" value="ECO:0007669"/>
    <property type="project" value="InterPro"/>
</dbReference>
<evidence type="ECO:0000313" key="2">
    <source>
        <dbReference type="Proteomes" id="UP000318296"/>
    </source>
</evidence>
<dbReference type="InterPro" id="IPR029063">
    <property type="entry name" value="SAM-dependent_MTases_sf"/>
</dbReference>
<dbReference type="GO" id="GO:0008168">
    <property type="term" value="F:methyltransferase activity"/>
    <property type="evidence" value="ECO:0007669"/>
    <property type="project" value="InterPro"/>
</dbReference>